<dbReference type="Proteomes" id="UP000003448">
    <property type="component" value="Unassembled WGS sequence"/>
</dbReference>
<dbReference type="STRING" id="1150864.MILUP08_43531"/>
<dbReference type="EMBL" id="CAIE01000027">
    <property type="protein sequence ID" value="CCH18620.1"/>
    <property type="molecule type" value="Genomic_DNA"/>
</dbReference>
<evidence type="ECO:0000256" key="1">
    <source>
        <dbReference type="SAM" id="MobiDB-lite"/>
    </source>
</evidence>
<proteinExistence type="predicted"/>
<keyword evidence="3" id="KW-1185">Reference proteome</keyword>
<reference evidence="3" key="1">
    <citation type="journal article" date="2012" name="J. Bacteriol.">
        <title>Genome Sequence of Micromonospora lupini Lupac 08, Isolated from Root Nodules of Lupinus angustifolius.</title>
        <authorList>
            <person name="Alonso-Vega P."/>
            <person name="Normand P."/>
            <person name="Bacigalupe R."/>
            <person name="Pujic P."/>
            <person name="Lajus A."/>
            <person name="Vallenet D."/>
            <person name="Carro L."/>
            <person name="Coll P."/>
            <person name="Trujillo M.E."/>
        </authorList>
    </citation>
    <scope>NUCLEOTIDE SEQUENCE [LARGE SCALE GENOMIC DNA]</scope>
    <source>
        <strain evidence="3">Lupac 08</strain>
    </source>
</reference>
<feature type="compositionally biased region" description="Basic residues" evidence="1">
    <location>
        <begin position="47"/>
        <end position="58"/>
    </location>
</feature>
<evidence type="ECO:0000313" key="3">
    <source>
        <dbReference type="Proteomes" id="UP000003448"/>
    </source>
</evidence>
<protein>
    <submittedName>
        <fullName evidence="2">Uncharacterized protein</fullName>
    </submittedName>
</protein>
<dbReference type="AlphaFoldDB" id="I0L473"/>
<sequence length="58" mass="6056">MGSGIRAALVGALYIGALTSALTDKLGSAGMLSSGGTELDPEQVARWPRRCARRGRRP</sequence>
<dbReference type="RefSeq" id="WP_007460128.1">
    <property type="nucleotide sequence ID" value="NZ_HF570108.1"/>
</dbReference>
<gene>
    <name evidence="2" type="ORF">MILUP08_43531</name>
</gene>
<evidence type="ECO:0000313" key="2">
    <source>
        <dbReference type="EMBL" id="CCH18620.1"/>
    </source>
</evidence>
<accession>I0L473</accession>
<organism evidence="2 3">
    <name type="scientific">Micromonospora lupini str. Lupac 08</name>
    <dbReference type="NCBI Taxonomy" id="1150864"/>
    <lineage>
        <taxon>Bacteria</taxon>
        <taxon>Bacillati</taxon>
        <taxon>Actinomycetota</taxon>
        <taxon>Actinomycetes</taxon>
        <taxon>Micromonosporales</taxon>
        <taxon>Micromonosporaceae</taxon>
        <taxon>Micromonospora</taxon>
    </lineage>
</organism>
<comment type="caution">
    <text evidence="2">The sequence shown here is derived from an EMBL/GenBank/DDBJ whole genome shotgun (WGS) entry which is preliminary data.</text>
</comment>
<name>I0L473_9ACTN</name>
<feature type="region of interest" description="Disordered" evidence="1">
    <location>
        <begin position="32"/>
        <end position="58"/>
    </location>
</feature>